<dbReference type="STRING" id="441209.GCA_001870665_01986"/>
<evidence type="ECO:0000256" key="6">
    <source>
        <dbReference type="ARBA" id="ARBA00022500"/>
    </source>
</evidence>
<keyword evidence="5" id="KW-1003">Cell membrane</keyword>
<evidence type="ECO:0000256" key="2">
    <source>
        <dbReference type="ARBA" id="ARBA00004413"/>
    </source>
</evidence>
<dbReference type="GO" id="GO:0006935">
    <property type="term" value="P:chemotaxis"/>
    <property type="evidence" value="ECO:0007669"/>
    <property type="project" value="UniProtKB-KW"/>
</dbReference>
<keyword evidence="14" id="KW-0969">Cilium</keyword>
<accession>A0A2K8KHG6</accession>
<evidence type="ECO:0000313" key="15">
    <source>
        <dbReference type="Proteomes" id="UP000228948"/>
    </source>
</evidence>
<comment type="subcellular location">
    <subcellularLocation>
        <location evidence="1">Bacterial flagellum basal body</location>
    </subcellularLocation>
    <subcellularLocation>
        <location evidence="2">Cell membrane</location>
        <topology evidence="2">Peripheral membrane protein</topology>
        <orientation evidence="2">Cytoplasmic side</orientation>
    </subcellularLocation>
</comment>
<dbReference type="PRINTS" id="PR00954">
    <property type="entry name" value="FLGMOTORFLIG"/>
</dbReference>
<dbReference type="GO" id="GO:0071973">
    <property type="term" value="P:bacterial-type flagellum-dependent cell motility"/>
    <property type="evidence" value="ECO:0007669"/>
    <property type="project" value="InterPro"/>
</dbReference>
<keyword evidence="7" id="KW-0283">Flagellar rotation</keyword>
<reference evidence="14 15" key="1">
    <citation type="submission" date="2017-11" db="EMBL/GenBank/DDBJ databases">
        <title>Revised Sequence and Annotation of the Rhodobaca barguzinensis strain alga05 Genome.</title>
        <authorList>
            <person name="Kopejtka K."/>
            <person name="Tomasch J.M."/>
            <person name="Bunk B."/>
            <person name="Koblizek M."/>
        </authorList>
    </citation>
    <scope>NUCLEOTIDE SEQUENCE [LARGE SCALE GENOMIC DNA]</scope>
    <source>
        <strain evidence="15">alga05</strain>
    </source>
</reference>
<dbReference type="InterPro" id="IPR000090">
    <property type="entry name" value="Flg_Motor_Flig"/>
</dbReference>
<evidence type="ECO:0000259" key="11">
    <source>
        <dbReference type="Pfam" id="PF01706"/>
    </source>
</evidence>
<evidence type="ECO:0000256" key="9">
    <source>
        <dbReference type="ARBA" id="ARBA00023143"/>
    </source>
</evidence>
<dbReference type="OrthoDB" id="7616820at2"/>
<dbReference type="InterPro" id="IPR011002">
    <property type="entry name" value="FliG_a-hlx"/>
</dbReference>
<dbReference type="PANTHER" id="PTHR30534:SF0">
    <property type="entry name" value="FLAGELLAR MOTOR SWITCH PROTEIN FLIG"/>
    <property type="match status" value="1"/>
</dbReference>
<protein>
    <recommendedName>
        <fullName evidence="4">Flagellar motor switch protein FliG</fullName>
    </recommendedName>
</protein>
<dbReference type="PANTHER" id="PTHR30534">
    <property type="entry name" value="FLAGELLAR MOTOR SWITCH PROTEIN FLIG"/>
    <property type="match status" value="1"/>
</dbReference>
<dbReference type="EMBL" id="CP024899">
    <property type="protein sequence ID" value="ATX66278.1"/>
    <property type="molecule type" value="Genomic_DNA"/>
</dbReference>
<feature type="domain" description="Flagellar motor switch protein FliG N-terminal" evidence="13">
    <location>
        <begin position="46"/>
        <end position="140"/>
    </location>
</feature>
<evidence type="ECO:0000259" key="13">
    <source>
        <dbReference type="Pfam" id="PF14842"/>
    </source>
</evidence>
<dbReference type="AlphaFoldDB" id="A0A2K8KHG6"/>
<comment type="similarity">
    <text evidence="3">Belongs to the FliG family.</text>
</comment>
<feature type="domain" description="Flagellar motor switch protein FliG C-terminal" evidence="11">
    <location>
        <begin position="257"/>
        <end position="368"/>
    </location>
</feature>
<dbReference type="Pfam" id="PF14842">
    <property type="entry name" value="FliG_N"/>
    <property type="match status" value="1"/>
</dbReference>
<dbReference type="GO" id="GO:0003774">
    <property type="term" value="F:cytoskeletal motor activity"/>
    <property type="evidence" value="ECO:0007669"/>
    <property type="project" value="InterPro"/>
</dbReference>
<keyword evidence="8" id="KW-0472">Membrane</keyword>
<dbReference type="KEGG" id="rbg:BG454_11030"/>
<dbReference type="Proteomes" id="UP000228948">
    <property type="component" value="Chromosome"/>
</dbReference>
<feature type="domain" description="Flagellar motor switch protein FliG middle" evidence="12">
    <location>
        <begin position="157"/>
        <end position="227"/>
    </location>
</feature>
<dbReference type="Pfam" id="PF01706">
    <property type="entry name" value="FliG_C"/>
    <property type="match status" value="1"/>
</dbReference>
<evidence type="ECO:0000256" key="4">
    <source>
        <dbReference type="ARBA" id="ARBA00021870"/>
    </source>
</evidence>
<keyword evidence="14" id="KW-0282">Flagellum</keyword>
<sequence length="373" mass="40060">MTDQNFDIQPIAMELPDDLVTATKPASMRAKSGNQPAAGRVSTDHLTGVQKAAIIVRALIASDADIPLTGLPQDMQAELAQTLARMRLVDRATMNAVVEEFIDMLEQVGLSFPDNLDAALSLIEGRMDQGTAKRLRAMSRGGDLDDAWMAMELADDETLLAVLRQESQVVAAVLLSKLSTEKAARLLIQLGPDLAQSLALGIAQTEAIGPEAVARIGATLAEQISAKPVRAFSVPPKKRVGEILNSSTPEMRDSLLERLESADKVFASDVRKSIFTFKDIADRVQSRDVPVLMRTINDGDIMIMIAANSPEDQPSITFLLENMSKRAAQTLQDDALTLPPPSAQEHGAAANRIAAAVRSLADTGEITLTSVED</sequence>
<name>A0A2K8KHG6_9RHOB</name>
<dbReference type="Pfam" id="PF14841">
    <property type="entry name" value="FliG_M"/>
    <property type="match status" value="1"/>
</dbReference>
<dbReference type="InterPro" id="IPR028263">
    <property type="entry name" value="FliG_N"/>
</dbReference>
<organism evidence="14 15">
    <name type="scientific">Roseinatronobacter bogoriensis subsp. barguzinensis</name>
    <dbReference type="NCBI Taxonomy" id="441209"/>
    <lineage>
        <taxon>Bacteria</taxon>
        <taxon>Pseudomonadati</taxon>
        <taxon>Pseudomonadota</taxon>
        <taxon>Alphaproteobacteria</taxon>
        <taxon>Rhodobacterales</taxon>
        <taxon>Paracoccaceae</taxon>
        <taxon>Roseinatronobacter</taxon>
    </lineage>
</organism>
<evidence type="ECO:0000256" key="1">
    <source>
        <dbReference type="ARBA" id="ARBA00004117"/>
    </source>
</evidence>
<dbReference type="RefSeq" id="WP_084634895.1">
    <property type="nucleotide sequence ID" value="NZ_CP024899.1"/>
</dbReference>
<keyword evidence="14" id="KW-0966">Cell projection</keyword>
<comment type="function">
    <text evidence="10">FliG is one of three proteins (FliG, FliN, FliM) that forms the rotor-mounted switch complex (C ring), located at the base of the basal body. This complex interacts with the CheY and CheZ chemotaxis proteins, in addition to contacting components of the motor that determine the direction of flagellar rotation.</text>
</comment>
<dbReference type="GO" id="GO:0005886">
    <property type="term" value="C:plasma membrane"/>
    <property type="evidence" value="ECO:0007669"/>
    <property type="project" value="UniProtKB-SubCell"/>
</dbReference>
<keyword evidence="15" id="KW-1185">Reference proteome</keyword>
<evidence type="ECO:0000256" key="10">
    <source>
        <dbReference type="ARBA" id="ARBA00025598"/>
    </source>
</evidence>
<keyword evidence="9" id="KW-0975">Bacterial flagellum</keyword>
<dbReference type="SUPFAM" id="SSF48029">
    <property type="entry name" value="FliG"/>
    <property type="match status" value="2"/>
</dbReference>
<dbReference type="GO" id="GO:0009425">
    <property type="term" value="C:bacterial-type flagellum basal body"/>
    <property type="evidence" value="ECO:0007669"/>
    <property type="project" value="UniProtKB-SubCell"/>
</dbReference>
<dbReference type="InterPro" id="IPR032779">
    <property type="entry name" value="FliG_M"/>
</dbReference>
<proteinExistence type="inferred from homology"/>
<evidence type="ECO:0000259" key="12">
    <source>
        <dbReference type="Pfam" id="PF14841"/>
    </source>
</evidence>
<evidence type="ECO:0000256" key="5">
    <source>
        <dbReference type="ARBA" id="ARBA00022475"/>
    </source>
</evidence>
<evidence type="ECO:0000256" key="7">
    <source>
        <dbReference type="ARBA" id="ARBA00022779"/>
    </source>
</evidence>
<keyword evidence="6" id="KW-0145">Chemotaxis</keyword>
<evidence type="ECO:0000256" key="3">
    <source>
        <dbReference type="ARBA" id="ARBA00010299"/>
    </source>
</evidence>
<dbReference type="InterPro" id="IPR023087">
    <property type="entry name" value="Flg_Motor_Flig_C"/>
</dbReference>
<evidence type="ECO:0000256" key="8">
    <source>
        <dbReference type="ARBA" id="ARBA00023136"/>
    </source>
</evidence>
<gene>
    <name evidence="14" type="ORF">BG454_11030</name>
</gene>
<evidence type="ECO:0000313" key="14">
    <source>
        <dbReference type="EMBL" id="ATX66278.1"/>
    </source>
</evidence>
<dbReference type="Gene3D" id="1.10.220.30">
    <property type="match status" value="3"/>
</dbReference>